<dbReference type="AlphaFoldDB" id="A0A0N4TD96"/>
<dbReference type="Proteomes" id="UP000278627">
    <property type="component" value="Unassembled WGS sequence"/>
</dbReference>
<accession>A0A0N4TD96</accession>
<organism evidence="4">
    <name type="scientific">Brugia pahangi</name>
    <name type="common">Filarial nematode worm</name>
    <dbReference type="NCBI Taxonomy" id="6280"/>
    <lineage>
        <taxon>Eukaryota</taxon>
        <taxon>Metazoa</taxon>
        <taxon>Ecdysozoa</taxon>
        <taxon>Nematoda</taxon>
        <taxon>Chromadorea</taxon>
        <taxon>Rhabditida</taxon>
        <taxon>Spirurina</taxon>
        <taxon>Spiruromorpha</taxon>
        <taxon>Filarioidea</taxon>
        <taxon>Onchocercidae</taxon>
        <taxon>Brugia</taxon>
    </lineage>
</organism>
<proteinExistence type="predicted"/>
<keyword evidence="3" id="KW-1185">Reference proteome</keyword>
<feature type="coiled-coil region" evidence="1">
    <location>
        <begin position="5"/>
        <end position="39"/>
    </location>
</feature>
<protein>
    <submittedName>
        <fullName evidence="4">MIP-T3_C domain-containing protein</fullName>
    </submittedName>
</protein>
<gene>
    <name evidence="2" type="ORF">BPAG_LOCUS6147</name>
</gene>
<dbReference type="WBParaSite" id="BPAG_0000618401-mRNA-1">
    <property type="protein sequence ID" value="BPAG_0000618401-mRNA-1"/>
    <property type="gene ID" value="BPAG_0000618401"/>
</dbReference>
<name>A0A0N4TD96_BRUPA</name>
<keyword evidence="1" id="KW-0175">Coiled coil</keyword>
<reference evidence="2 3" key="2">
    <citation type="submission" date="2018-11" db="EMBL/GenBank/DDBJ databases">
        <authorList>
            <consortium name="Pathogen Informatics"/>
        </authorList>
    </citation>
    <scope>NUCLEOTIDE SEQUENCE [LARGE SCALE GENOMIC DNA]</scope>
</reference>
<sequence length="89" mass="10354">MSALLDKKEQTIDAIINEKKAIEVERNCLQQQVDNLKQQCHNLSPFATNISHKGENETELMIRLCEKDDQLQQFTTEIAEKVEEITYVF</sequence>
<evidence type="ECO:0000313" key="2">
    <source>
        <dbReference type="EMBL" id="VDN87333.1"/>
    </source>
</evidence>
<dbReference type="STRING" id="6280.A0A0N4TD96"/>
<evidence type="ECO:0000313" key="3">
    <source>
        <dbReference type="Proteomes" id="UP000278627"/>
    </source>
</evidence>
<dbReference type="EMBL" id="UZAD01005224">
    <property type="protein sequence ID" value="VDN87333.1"/>
    <property type="molecule type" value="Genomic_DNA"/>
</dbReference>
<evidence type="ECO:0000256" key="1">
    <source>
        <dbReference type="SAM" id="Coils"/>
    </source>
</evidence>
<evidence type="ECO:0000313" key="4">
    <source>
        <dbReference type="WBParaSite" id="BPAG_0000618401-mRNA-1"/>
    </source>
</evidence>
<reference evidence="4" key="1">
    <citation type="submission" date="2017-02" db="UniProtKB">
        <authorList>
            <consortium name="WormBaseParasite"/>
        </authorList>
    </citation>
    <scope>IDENTIFICATION</scope>
</reference>